<dbReference type="Proteomes" id="UP001226720">
    <property type="component" value="Unassembled WGS sequence"/>
</dbReference>
<organism evidence="1 2">
    <name type="scientific">Guptibacillus hwajinpoensis</name>
    <dbReference type="NCBI Taxonomy" id="208199"/>
    <lineage>
        <taxon>Bacteria</taxon>
        <taxon>Bacillati</taxon>
        <taxon>Bacillota</taxon>
        <taxon>Bacilli</taxon>
        <taxon>Bacillales</taxon>
        <taxon>Guptibacillaceae</taxon>
        <taxon>Guptibacillus</taxon>
    </lineage>
</organism>
<protein>
    <submittedName>
        <fullName evidence="1">Uncharacterized protein</fullName>
    </submittedName>
</protein>
<reference evidence="1" key="1">
    <citation type="submission" date="2023-07" db="EMBL/GenBank/DDBJ databases">
        <title>Genomic Encyclopedia of Type Strains, Phase IV (KMG-IV): sequencing the most valuable type-strain genomes for metagenomic binning, comparative biology and taxonomic classification.</title>
        <authorList>
            <person name="Goeker M."/>
        </authorList>
    </citation>
    <scope>NUCLEOTIDE SEQUENCE [LARGE SCALE GENOMIC DNA]</scope>
    <source>
        <strain evidence="1">JSM 076093</strain>
    </source>
</reference>
<evidence type="ECO:0000313" key="1">
    <source>
        <dbReference type="EMBL" id="MDQ0483822.1"/>
    </source>
</evidence>
<dbReference type="GeneID" id="301327261"/>
<dbReference type="EMBL" id="JAUSWM010000005">
    <property type="protein sequence ID" value="MDQ0483822.1"/>
    <property type="molecule type" value="Genomic_DNA"/>
</dbReference>
<proteinExistence type="predicted"/>
<evidence type="ECO:0000313" key="2">
    <source>
        <dbReference type="Proteomes" id="UP001226720"/>
    </source>
</evidence>
<accession>A0ABU0K6S7</accession>
<gene>
    <name evidence="1" type="ORF">QO000_002806</name>
</gene>
<dbReference type="RefSeq" id="WP_301551717.1">
    <property type="nucleotide sequence ID" value="NZ_JAQRMZ010000004.1"/>
</dbReference>
<comment type="caution">
    <text evidence="1">The sequence shown here is derived from an EMBL/GenBank/DDBJ whole genome shotgun (WGS) entry which is preliminary data.</text>
</comment>
<sequence>MTYNHVVAKLFARVKTKPSEKRYYYWNNLWNDLNTTTEIETN</sequence>
<name>A0ABU0K6S7_9BACL</name>
<keyword evidence="2" id="KW-1185">Reference proteome</keyword>